<comment type="caution">
    <text evidence="2">The sequence shown here is derived from an EMBL/GenBank/DDBJ whole genome shotgun (WGS) entry which is preliminary data.</text>
</comment>
<evidence type="ECO:0000313" key="3">
    <source>
        <dbReference type="Proteomes" id="UP001145742"/>
    </source>
</evidence>
<protein>
    <submittedName>
        <fullName evidence="2">Uncharacterized protein</fullName>
    </submittedName>
</protein>
<organism evidence="2 3">
    <name type="scientific">Willisornis vidua</name>
    <name type="common">Xingu scale-backed antbird</name>
    <dbReference type="NCBI Taxonomy" id="1566151"/>
    <lineage>
        <taxon>Eukaryota</taxon>
        <taxon>Metazoa</taxon>
        <taxon>Chordata</taxon>
        <taxon>Craniata</taxon>
        <taxon>Vertebrata</taxon>
        <taxon>Euteleostomi</taxon>
        <taxon>Archelosauria</taxon>
        <taxon>Archosauria</taxon>
        <taxon>Dinosauria</taxon>
        <taxon>Saurischia</taxon>
        <taxon>Theropoda</taxon>
        <taxon>Coelurosauria</taxon>
        <taxon>Aves</taxon>
        <taxon>Neognathae</taxon>
        <taxon>Neoaves</taxon>
        <taxon>Telluraves</taxon>
        <taxon>Australaves</taxon>
        <taxon>Passeriformes</taxon>
        <taxon>Thamnophilidae</taxon>
        <taxon>Willisornis</taxon>
    </lineage>
</organism>
<name>A0ABQ9DEG2_9PASS</name>
<evidence type="ECO:0000256" key="1">
    <source>
        <dbReference type="SAM" id="MobiDB-lite"/>
    </source>
</evidence>
<proteinExistence type="predicted"/>
<sequence length="96" mass="10615">MKRRQHHSGGAISHMVGTAITRVTNDVEPMEAEPPKDQEEQMEMDPPPAWLPCHHHIMPGFHRGTTGAPGQQPPVRTASTHNNPQKMAALQKDKLA</sequence>
<dbReference type="Proteomes" id="UP001145742">
    <property type="component" value="Unassembled WGS sequence"/>
</dbReference>
<dbReference type="EMBL" id="WHWB01033789">
    <property type="protein sequence ID" value="KAJ7416946.1"/>
    <property type="molecule type" value="Genomic_DNA"/>
</dbReference>
<evidence type="ECO:0000313" key="2">
    <source>
        <dbReference type="EMBL" id="KAJ7416946.1"/>
    </source>
</evidence>
<reference evidence="2" key="1">
    <citation type="submission" date="2019-10" db="EMBL/GenBank/DDBJ databases">
        <authorList>
            <person name="Soares A.E.R."/>
            <person name="Aleixo A."/>
            <person name="Schneider P."/>
            <person name="Miyaki C.Y."/>
            <person name="Schneider M.P."/>
            <person name="Mello C."/>
            <person name="Vasconcelos A.T.R."/>
        </authorList>
    </citation>
    <scope>NUCLEOTIDE SEQUENCE</scope>
    <source>
        <tissue evidence="2">Muscle</tissue>
    </source>
</reference>
<feature type="region of interest" description="Disordered" evidence="1">
    <location>
        <begin position="23"/>
        <end position="96"/>
    </location>
</feature>
<gene>
    <name evidence="2" type="ORF">WISP_67877</name>
</gene>
<keyword evidence="3" id="KW-1185">Reference proteome</keyword>
<accession>A0ABQ9DEG2</accession>